<proteinExistence type="predicted"/>
<dbReference type="RefSeq" id="WP_079539937.1">
    <property type="nucleotide sequence ID" value="NZ_FKLO01000034.1"/>
</dbReference>
<protein>
    <submittedName>
        <fullName evidence="1">Uncharacterized protein</fullName>
    </submittedName>
</protein>
<organism evidence="1 2">
    <name type="scientific">Cardiobacterium hominis</name>
    <dbReference type="NCBI Taxonomy" id="2718"/>
    <lineage>
        <taxon>Bacteria</taxon>
        <taxon>Pseudomonadati</taxon>
        <taxon>Pseudomonadota</taxon>
        <taxon>Gammaproteobacteria</taxon>
        <taxon>Cardiobacteriales</taxon>
        <taxon>Cardiobacteriaceae</taxon>
        <taxon>Cardiobacterium</taxon>
    </lineage>
</organism>
<name>A0A1C3H386_9GAMM</name>
<evidence type="ECO:0000313" key="1">
    <source>
        <dbReference type="EMBL" id="SAM60922.1"/>
    </source>
</evidence>
<gene>
    <name evidence="1" type="ORF">CHUV0807_0843</name>
</gene>
<dbReference type="Proteomes" id="UP000190837">
    <property type="component" value="Unassembled WGS sequence"/>
</dbReference>
<evidence type="ECO:0000313" key="2">
    <source>
        <dbReference type="Proteomes" id="UP000190837"/>
    </source>
</evidence>
<dbReference type="EMBL" id="FKLO01000034">
    <property type="protein sequence ID" value="SAM60922.1"/>
    <property type="molecule type" value="Genomic_DNA"/>
</dbReference>
<reference evidence="2" key="1">
    <citation type="submission" date="2016-04" db="EMBL/GenBank/DDBJ databases">
        <authorList>
            <person name="Tagini F."/>
        </authorList>
    </citation>
    <scope>NUCLEOTIDE SEQUENCE [LARGE SCALE GENOMIC DNA]</scope>
    <source>
        <strain evidence="2">CHUV0807</strain>
    </source>
</reference>
<sequence>MAFEYEKVSESLKIDFYYDEFKQGKDATQTSVKLSLDGVDHWWRDLDRGIIAWKTRAHIGRMADGDYSQEFIMKFIDKEIDNVIFFVIEPGYTLYDDKNSLATYVYEKILNYKLCDFISLEEALQILRDLLNNVVNIIDNSHYPNRKVIINF</sequence>
<dbReference type="AlphaFoldDB" id="A0A1C3H386"/>
<accession>A0A1C3H386</accession>